<protein>
    <submittedName>
        <fullName evidence="10">Alpha/beta-hydrolase</fullName>
    </submittedName>
</protein>
<dbReference type="Gene3D" id="3.40.50.1820">
    <property type="entry name" value="alpha/beta hydrolase"/>
    <property type="match status" value="1"/>
</dbReference>
<evidence type="ECO:0000256" key="1">
    <source>
        <dbReference type="ARBA" id="ARBA00009431"/>
    </source>
</evidence>
<dbReference type="PROSITE" id="PS50174">
    <property type="entry name" value="G_PATCH"/>
    <property type="match status" value="1"/>
</dbReference>
<dbReference type="GO" id="GO:0004185">
    <property type="term" value="F:serine-type carboxypeptidase activity"/>
    <property type="evidence" value="ECO:0007669"/>
    <property type="project" value="InterPro"/>
</dbReference>
<dbReference type="PROSITE" id="PS00131">
    <property type="entry name" value="CARBOXYPEPT_SER_SER"/>
    <property type="match status" value="1"/>
</dbReference>
<feature type="compositionally biased region" description="Basic and acidic residues" evidence="7">
    <location>
        <begin position="765"/>
        <end position="785"/>
    </location>
</feature>
<keyword evidence="8" id="KW-0732">Signal</keyword>
<feature type="region of interest" description="Disordered" evidence="7">
    <location>
        <begin position="758"/>
        <end position="817"/>
    </location>
</feature>
<keyword evidence="5 10" id="KW-0378">Hydrolase</keyword>
<evidence type="ECO:0000256" key="7">
    <source>
        <dbReference type="SAM" id="MobiDB-lite"/>
    </source>
</evidence>
<comment type="caution">
    <text evidence="10">The sequence shown here is derived from an EMBL/GenBank/DDBJ whole genome shotgun (WGS) entry which is preliminary data.</text>
</comment>
<dbReference type="InterPro" id="IPR022783">
    <property type="entry name" value="GCFC_dom"/>
</dbReference>
<dbReference type="PRINTS" id="PR00724">
    <property type="entry name" value="CRBOXYPTASEC"/>
</dbReference>
<sequence>MQYSIITSLLVAPLLALAQFPPPVEYSNILKSPINENITIAYKTPPAGTCTTAFSTQKQFTGYIGLPPFTLQPIQQNYSINTFFWFTEARQNPETAPLTIWINGGPGSSSMIGMFAENGPCEVVLMADGTYGTQARMWGWDRSSNVLFIDQPAQVGLSYDTLTNASLDLVKGTYQPPSPAPEGYPPYVWLNGTFSSNNPNFTSNTTDISARAAWHFLQSFLSAFPQYNPGAHPNSTNVSTTGINLFAESYGGIYGPTFANYFEEQNSKRENGTIPKNSTLEIKLTSLGIVNGMIDVLIQDYYYATMAYNNTFGIQAISQTDELNTIEAYNSKCASAILQCRQVAGQIDPEGEGDEQQANSACQAATYACNSLMTPFQGSGLNVYDIRVKNPSPDPPQAFLEYLNTESVQKAIGARVNYTSSNRAVQAAFINTGDSVRGGQVEDIANLLRAGVRVSLMYGDADYICNWMGGEAASFAVAAALSDFPSNGLSSSYLSGWNQAGYADIVVNSSYVGGAVRQFGNFSFSRIYDAGHMVPYYQPETAFTVFTRIIDGTDLSTGEAINLSNFTSSGPMNATHVNAATFKQPAPTCWIRDVADTCSIDQLKHMLLEDGMVAAGVYYSNSKQYNAPSSTVTAGKPGTPVARSSTSLSSSGSGSSSINTVAKSRHLDHPNRVVLRVPSHPATKMERASFKRKGEFGANNNSRKSVKLDEPTGPPSKPSGKLTFAERMMAKMGYKQGQGLGKEGEGIVNPIEVKLRPQGAGVGAVKEKTDQYKAEQRRKAEAKGEEYEDSSDEERRARKRRNERKKEERAGGVGGGRRKMKYRTVEDVRAAAPGLELPKAMLGSIVDATGGTTKLLTSTAGLMTPVNVPAETEADKIAKRERLELEAFIEAWHGLQERKVVVEEQQGHLQMEINQADDDIEKMRQMVMAVEGLNIANIDWGQAMQKLQKLQQDFRHDIESYNLSEAAVATITPLFKADLDDWDPLETPSYRLVEHLTHLKPILGLEKTSNALATSNPDIEPEQRRYRKQKTTTPYESLIHGIWLPKLRSTVTRWD</sequence>
<evidence type="ECO:0000256" key="6">
    <source>
        <dbReference type="ARBA" id="ARBA00023180"/>
    </source>
</evidence>
<reference evidence="10 11" key="1">
    <citation type="submission" date="2018-10" db="EMBL/GenBank/DDBJ databases">
        <title>Fifty Aureobasidium pullulans genomes reveal a recombining polyextremotolerant generalist.</title>
        <authorList>
            <person name="Gostincar C."/>
            <person name="Turk M."/>
            <person name="Zajc J."/>
            <person name="Gunde-Cimerman N."/>
        </authorList>
    </citation>
    <scope>NUCLEOTIDE SEQUENCE [LARGE SCALE GENOMIC DNA]</scope>
    <source>
        <strain evidence="10 11">EXF-3380</strain>
    </source>
</reference>
<dbReference type="Pfam" id="PF07842">
    <property type="entry name" value="GCFC"/>
    <property type="match status" value="1"/>
</dbReference>
<evidence type="ECO:0000256" key="8">
    <source>
        <dbReference type="SAM" id="SignalP"/>
    </source>
</evidence>
<evidence type="ECO:0000313" key="11">
    <source>
        <dbReference type="Proteomes" id="UP000304947"/>
    </source>
</evidence>
<feature type="chain" id="PRO_5036442258" evidence="8">
    <location>
        <begin position="19"/>
        <end position="1055"/>
    </location>
</feature>
<dbReference type="InterPro" id="IPR033124">
    <property type="entry name" value="Ser_caboxypep_his_AS"/>
</dbReference>
<dbReference type="InterPro" id="IPR018202">
    <property type="entry name" value="Ser_caboxypep_ser_AS"/>
</dbReference>
<feature type="compositionally biased region" description="Low complexity" evidence="7">
    <location>
        <begin position="644"/>
        <end position="657"/>
    </location>
</feature>
<proteinExistence type="inferred from homology"/>
<comment type="similarity">
    <text evidence="1">Belongs to the peptidase S10 family.</text>
</comment>
<dbReference type="InterPro" id="IPR000467">
    <property type="entry name" value="G_patch_dom"/>
</dbReference>
<feature type="region of interest" description="Disordered" evidence="7">
    <location>
        <begin position="627"/>
        <end position="721"/>
    </location>
</feature>
<dbReference type="GO" id="GO:0071008">
    <property type="term" value="C:U2-type post-mRNA release spliceosomal complex"/>
    <property type="evidence" value="ECO:0007669"/>
    <property type="project" value="TreeGrafter"/>
</dbReference>
<dbReference type="SMART" id="SM00443">
    <property type="entry name" value="G_patch"/>
    <property type="match status" value="1"/>
</dbReference>
<dbReference type="GO" id="GO:0003676">
    <property type="term" value="F:nucleic acid binding"/>
    <property type="evidence" value="ECO:0007669"/>
    <property type="project" value="InterPro"/>
</dbReference>
<evidence type="ECO:0000256" key="2">
    <source>
        <dbReference type="ARBA" id="ARBA00010900"/>
    </source>
</evidence>
<dbReference type="InterPro" id="IPR001563">
    <property type="entry name" value="Peptidase_S10"/>
</dbReference>
<keyword evidence="3" id="KW-0121">Carboxypeptidase</keyword>
<dbReference type="SUPFAM" id="SSF53474">
    <property type="entry name" value="alpha/beta-Hydrolases"/>
    <property type="match status" value="1"/>
</dbReference>
<keyword evidence="6" id="KW-0325">Glycoprotein</keyword>
<dbReference type="PANTHER" id="PTHR23329">
    <property type="entry name" value="TUFTELIN-INTERACTING PROTEIN 11-RELATED"/>
    <property type="match status" value="1"/>
</dbReference>
<comment type="similarity">
    <text evidence="2">Belongs to the TFP11/STIP family.</text>
</comment>
<dbReference type="InterPro" id="IPR029058">
    <property type="entry name" value="AB_hydrolase_fold"/>
</dbReference>
<dbReference type="GO" id="GO:0000390">
    <property type="term" value="P:spliceosomal complex disassembly"/>
    <property type="evidence" value="ECO:0007669"/>
    <property type="project" value="InterPro"/>
</dbReference>
<feature type="domain" description="G-patch" evidence="9">
    <location>
        <begin position="721"/>
        <end position="767"/>
    </location>
</feature>
<evidence type="ECO:0000259" key="9">
    <source>
        <dbReference type="PROSITE" id="PS50174"/>
    </source>
</evidence>
<name>A0A4T0DY85_AURPU</name>
<dbReference type="Pfam" id="PF01585">
    <property type="entry name" value="G-patch"/>
    <property type="match status" value="1"/>
</dbReference>
<dbReference type="EMBL" id="QZBU01000504">
    <property type="protein sequence ID" value="TIA66175.1"/>
    <property type="molecule type" value="Genomic_DNA"/>
</dbReference>
<dbReference type="PROSITE" id="PS00560">
    <property type="entry name" value="CARBOXYPEPT_SER_HIS"/>
    <property type="match status" value="1"/>
</dbReference>
<gene>
    <name evidence="10" type="ORF">D6C83_02362</name>
</gene>
<evidence type="ECO:0000313" key="10">
    <source>
        <dbReference type="EMBL" id="TIA66175.1"/>
    </source>
</evidence>
<dbReference type="InterPro" id="IPR045211">
    <property type="entry name" value="TFP11/STIP/Ntr1"/>
</dbReference>
<dbReference type="GO" id="GO:0006508">
    <property type="term" value="P:proteolysis"/>
    <property type="evidence" value="ECO:0007669"/>
    <property type="project" value="UniProtKB-KW"/>
</dbReference>
<evidence type="ECO:0000256" key="4">
    <source>
        <dbReference type="ARBA" id="ARBA00022670"/>
    </source>
</evidence>
<keyword evidence="4" id="KW-0645">Protease</keyword>
<feature type="signal peptide" evidence="8">
    <location>
        <begin position="1"/>
        <end position="18"/>
    </location>
</feature>
<organism evidence="10 11">
    <name type="scientific">Aureobasidium pullulans</name>
    <name type="common">Black yeast</name>
    <name type="synonym">Pullularia pullulans</name>
    <dbReference type="NCBI Taxonomy" id="5580"/>
    <lineage>
        <taxon>Eukaryota</taxon>
        <taxon>Fungi</taxon>
        <taxon>Dikarya</taxon>
        <taxon>Ascomycota</taxon>
        <taxon>Pezizomycotina</taxon>
        <taxon>Dothideomycetes</taxon>
        <taxon>Dothideomycetidae</taxon>
        <taxon>Dothideales</taxon>
        <taxon>Saccotheciaceae</taxon>
        <taxon>Aureobasidium</taxon>
    </lineage>
</organism>
<dbReference type="PANTHER" id="PTHR23329:SF1">
    <property type="entry name" value="TUFTELIN-INTERACTING PROTEIN 11"/>
    <property type="match status" value="1"/>
</dbReference>
<dbReference type="Pfam" id="PF00450">
    <property type="entry name" value="Peptidase_S10"/>
    <property type="match status" value="1"/>
</dbReference>
<evidence type="ECO:0000256" key="5">
    <source>
        <dbReference type="ARBA" id="ARBA00022801"/>
    </source>
</evidence>
<dbReference type="AlphaFoldDB" id="A0A4T0DY85"/>
<dbReference type="Proteomes" id="UP000304947">
    <property type="component" value="Unassembled WGS sequence"/>
</dbReference>
<evidence type="ECO:0000256" key="3">
    <source>
        <dbReference type="ARBA" id="ARBA00022645"/>
    </source>
</evidence>
<accession>A0A4T0DY85</accession>
<feature type="compositionally biased region" description="Basic and acidic residues" evidence="7">
    <location>
        <begin position="683"/>
        <end position="695"/>
    </location>
</feature>